<accession>A0A6G0SDX4</accession>
<gene>
    <name evidence="2" type="ORF">PF008_g3732</name>
</gene>
<dbReference type="Proteomes" id="UP000486351">
    <property type="component" value="Unassembled WGS sequence"/>
</dbReference>
<evidence type="ECO:0000313" key="2">
    <source>
        <dbReference type="EMBL" id="KAE9356162.1"/>
    </source>
</evidence>
<sequence>MTTKTQIIMRAAPNALQAAGPAKHHANAAAPGEDEEKPPAPASTKPSGYPKNPAVKRPAAKHPPKKKGTAKESPKALNLPP</sequence>
<organism evidence="2 3">
    <name type="scientific">Phytophthora fragariae</name>
    <dbReference type="NCBI Taxonomy" id="53985"/>
    <lineage>
        <taxon>Eukaryota</taxon>
        <taxon>Sar</taxon>
        <taxon>Stramenopiles</taxon>
        <taxon>Oomycota</taxon>
        <taxon>Peronosporomycetes</taxon>
        <taxon>Peronosporales</taxon>
        <taxon>Peronosporaceae</taxon>
        <taxon>Phytophthora</taxon>
    </lineage>
</organism>
<evidence type="ECO:0000313" key="3">
    <source>
        <dbReference type="Proteomes" id="UP000486351"/>
    </source>
</evidence>
<evidence type="ECO:0000256" key="1">
    <source>
        <dbReference type="SAM" id="MobiDB-lite"/>
    </source>
</evidence>
<comment type="caution">
    <text evidence="2">The sequence shown here is derived from an EMBL/GenBank/DDBJ whole genome shotgun (WGS) entry which is preliminary data.</text>
</comment>
<feature type="compositionally biased region" description="Basic residues" evidence="1">
    <location>
        <begin position="58"/>
        <end position="68"/>
    </location>
</feature>
<feature type="region of interest" description="Disordered" evidence="1">
    <location>
        <begin position="1"/>
        <end position="81"/>
    </location>
</feature>
<proteinExistence type="predicted"/>
<feature type="compositionally biased region" description="Low complexity" evidence="1">
    <location>
        <begin position="11"/>
        <end position="31"/>
    </location>
</feature>
<reference evidence="2 3" key="1">
    <citation type="submission" date="2018-09" db="EMBL/GenBank/DDBJ databases">
        <title>Genomic investigation of the strawberry pathogen Phytophthora fragariae indicates pathogenicity is determined by transcriptional variation in three key races.</title>
        <authorList>
            <person name="Adams T.M."/>
            <person name="Armitage A.D."/>
            <person name="Sobczyk M.K."/>
            <person name="Bates H.J."/>
            <person name="Dunwell J.M."/>
            <person name="Nellist C.F."/>
            <person name="Harrison R.J."/>
        </authorList>
    </citation>
    <scope>NUCLEOTIDE SEQUENCE [LARGE SCALE GENOMIC DNA]</scope>
    <source>
        <strain evidence="2 3">NOV-77</strain>
    </source>
</reference>
<dbReference type="AlphaFoldDB" id="A0A6G0SDX4"/>
<protein>
    <submittedName>
        <fullName evidence="2">Uncharacterized protein</fullName>
    </submittedName>
</protein>
<dbReference type="EMBL" id="QXFY01000118">
    <property type="protein sequence ID" value="KAE9356162.1"/>
    <property type="molecule type" value="Genomic_DNA"/>
</dbReference>
<name>A0A6G0SDX4_9STRA</name>